<evidence type="ECO:0000256" key="1">
    <source>
        <dbReference type="SAM" id="MobiDB-lite"/>
    </source>
</evidence>
<gene>
    <name evidence="2" type="ORF">MKW94_027367</name>
</gene>
<dbReference type="PANTHER" id="PTHR36078:SF2">
    <property type="entry name" value="OS09G0473966 PROTEIN"/>
    <property type="match status" value="1"/>
</dbReference>
<protein>
    <submittedName>
        <fullName evidence="2">Uncharacterized protein</fullName>
    </submittedName>
</protein>
<reference evidence="2" key="1">
    <citation type="submission" date="2022-03" db="EMBL/GenBank/DDBJ databases">
        <title>A functionally conserved STORR gene fusion in Papaver species that diverged 16.8 million years ago.</title>
        <authorList>
            <person name="Catania T."/>
        </authorList>
    </citation>
    <scope>NUCLEOTIDE SEQUENCE</scope>
    <source>
        <strain evidence="2">S-191538</strain>
    </source>
</reference>
<keyword evidence="3" id="KW-1185">Reference proteome</keyword>
<dbReference type="AlphaFoldDB" id="A0AA41V8M2"/>
<feature type="region of interest" description="Disordered" evidence="1">
    <location>
        <begin position="1"/>
        <end position="60"/>
    </location>
</feature>
<feature type="compositionally biased region" description="Low complexity" evidence="1">
    <location>
        <begin position="16"/>
        <end position="30"/>
    </location>
</feature>
<evidence type="ECO:0000313" key="3">
    <source>
        <dbReference type="Proteomes" id="UP001177140"/>
    </source>
</evidence>
<accession>A0AA41V8M2</accession>
<organism evidence="2 3">
    <name type="scientific">Papaver nudicaule</name>
    <name type="common">Iceland poppy</name>
    <dbReference type="NCBI Taxonomy" id="74823"/>
    <lineage>
        <taxon>Eukaryota</taxon>
        <taxon>Viridiplantae</taxon>
        <taxon>Streptophyta</taxon>
        <taxon>Embryophyta</taxon>
        <taxon>Tracheophyta</taxon>
        <taxon>Spermatophyta</taxon>
        <taxon>Magnoliopsida</taxon>
        <taxon>Ranunculales</taxon>
        <taxon>Papaveraceae</taxon>
        <taxon>Papaveroideae</taxon>
        <taxon>Papaver</taxon>
    </lineage>
</organism>
<sequence>MAVIPTSVPSSSSDHNPLSKPSVSPVPLNPQTQPTQQGDLKNDSVGISDSKPETMENSEYFDSAEYSEKYKKYESDYVRRLRSKYFSKKNLYGGNIFESETAIENDVIKSSRWPCTRTFTDGVQSFEDNGKSSASVAEPSNKKYQCKKGSS</sequence>
<comment type="caution">
    <text evidence="2">The sequence shown here is derived from an EMBL/GenBank/DDBJ whole genome shotgun (WGS) entry which is preliminary data.</text>
</comment>
<dbReference type="PANTHER" id="PTHR36078">
    <property type="entry name" value="BNACNNG21220D PROTEIN"/>
    <property type="match status" value="1"/>
</dbReference>
<name>A0AA41V8M2_PAPNU</name>
<feature type="region of interest" description="Disordered" evidence="1">
    <location>
        <begin position="127"/>
        <end position="151"/>
    </location>
</feature>
<evidence type="ECO:0000313" key="2">
    <source>
        <dbReference type="EMBL" id="MCL7034834.1"/>
    </source>
</evidence>
<dbReference type="EMBL" id="JAJJMA010150480">
    <property type="protein sequence ID" value="MCL7034834.1"/>
    <property type="molecule type" value="Genomic_DNA"/>
</dbReference>
<dbReference type="Proteomes" id="UP001177140">
    <property type="component" value="Unassembled WGS sequence"/>
</dbReference>
<proteinExistence type="predicted"/>